<name>A0ABW1R168_9ACTN</name>
<dbReference type="EMBL" id="JBHSQI010000006">
    <property type="protein sequence ID" value="MFC6154494.1"/>
    <property type="molecule type" value="Genomic_DNA"/>
</dbReference>
<organism evidence="2 3">
    <name type="scientific">Nocardioides yefusunii</name>
    <dbReference type="NCBI Taxonomy" id="2500546"/>
    <lineage>
        <taxon>Bacteria</taxon>
        <taxon>Bacillati</taxon>
        <taxon>Actinomycetota</taxon>
        <taxon>Actinomycetes</taxon>
        <taxon>Propionibacteriales</taxon>
        <taxon>Nocardioidaceae</taxon>
        <taxon>Nocardioides</taxon>
    </lineage>
</organism>
<evidence type="ECO:0000313" key="3">
    <source>
        <dbReference type="Proteomes" id="UP001596098"/>
    </source>
</evidence>
<feature type="domain" description="Ferritin-like" evidence="1">
    <location>
        <begin position="18"/>
        <end position="200"/>
    </location>
</feature>
<reference evidence="3" key="1">
    <citation type="journal article" date="2019" name="Int. J. Syst. Evol. Microbiol.">
        <title>The Global Catalogue of Microorganisms (GCM) 10K type strain sequencing project: providing services to taxonomists for standard genome sequencing and annotation.</title>
        <authorList>
            <consortium name="The Broad Institute Genomics Platform"/>
            <consortium name="The Broad Institute Genome Sequencing Center for Infectious Disease"/>
            <person name="Wu L."/>
            <person name="Ma J."/>
        </authorList>
    </citation>
    <scope>NUCLEOTIDE SEQUENCE [LARGE SCALE GENOMIC DNA]</scope>
    <source>
        <strain evidence="3">DFY28</strain>
    </source>
</reference>
<evidence type="ECO:0000259" key="1">
    <source>
        <dbReference type="Pfam" id="PF13794"/>
    </source>
</evidence>
<dbReference type="Proteomes" id="UP001596098">
    <property type="component" value="Unassembled WGS sequence"/>
</dbReference>
<comment type="caution">
    <text evidence="2">The sequence shown here is derived from an EMBL/GenBank/DDBJ whole genome shotgun (WGS) entry which is preliminary data.</text>
</comment>
<evidence type="ECO:0000313" key="2">
    <source>
        <dbReference type="EMBL" id="MFC6154494.1"/>
    </source>
</evidence>
<protein>
    <submittedName>
        <fullName evidence="2">Ferritin-like fold-containing protein</fullName>
    </submittedName>
</protein>
<dbReference type="SUPFAM" id="SSF47240">
    <property type="entry name" value="Ferritin-like"/>
    <property type="match status" value="1"/>
</dbReference>
<dbReference type="Pfam" id="PF13794">
    <property type="entry name" value="MiaE_2"/>
    <property type="match status" value="1"/>
</dbReference>
<keyword evidence="3" id="KW-1185">Reference proteome</keyword>
<dbReference type="Gene3D" id="1.20.1260.10">
    <property type="match status" value="1"/>
</dbReference>
<accession>A0ABW1R168</accession>
<sequence>MTETPTGAPQGALADPAYVMAAVDLLGAVAYGELAAFERLADDAKLAPTLADRVALSGMAAGEFSHVQLLTARIEALGADPYAAMEPFRAPLENFHARTQPSDWFEGLVKAYVGDGMAADFYREVAAYLDAETRETVTASLADTGRSAFVVDRVRGAIAEDHRLGGRLALWGRRIMGEALVQAQTVAAEREAMTALLAGGVDRPGLDLAAVGRMFARLTERHADRMAELGLDA</sequence>
<dbReference type="CDD" id="cd00657">
    <property type="entry name" value="Ferritin_like"/>
    <property type="match status" value="1"/>
</dbReference>
<dbReference type="InterPro" id="IPR012347">
    <property type="entry name" value="Ferritin-like"/>
</dbReference>
<dbReference type="InterPro" id="IPR009078">
    <property type="entry name" value="Ferritin-like_SF"/>
</dbReference>
<proteinExistence type="predicted"/>
<dbReference type="InterPro" id="IPR059125">
    <property type="entry name" value="Ferritin_actino"/>
</dbReference>
<gene>
    <name evidence="2" type="ORF">ACFPWU_12565</name>
</gene>
<dbReference type="RefSeq" id="WP_128219870.1">
    <property type="nucleotide sequence ID" value="NZ_CP034929.1"/>
</dbReference>